<keyword evidence="3" id="KW-1185">Reference proteome</keyword>
<reference evidence="2 3" key="1">
    <citation type="submission" date="2021-01" db="EMBL/GenBank/DDBJ databases">
        <title>C459-1 draft genome sequence.</title>
        <authorList>
            <person name="Zhang X.-F."/>
        </authorList>
    </citation>
    <scope>NUCLEOTIDE SEQUENCE [LARGE SCALE GENOMIC DNA]</scope>
    <source>
        <strain evidence="3">C459-1</strain>
    </source>
</reference>
<dbReference type="Proteomes" id="UP000625283">
    <property type="component" value="Unassembled WGS sequence"/>
</dbReference>
<feature type="domain" description="ADP ribosyltransferase" evidence="1">
    <location>
        <begin position="27"/>
        <end position="178"/>
    </location>
</feature>
<evidence type="ECO:0000313" key="3">
    <source>
        <dbReference type="Proteomes" id="UP000625283"/>
    </source>
</evidence>
<dbReference type="RefSeq" id="WP_202102987.1">
    <property type="nucleotide sequence ID" value="NZ_JAERTY010000005.1"/>
</dbReference>
<accession>A0ABS1R3E2</accession>
<dbReference type="EMBL" id="JAERTY010000005">
    <property type="protein sequence ID" value="MBL1409235.1"/>
    <property type="molecule type" value="Genomic_DNA"/>
</dbReference>
<evidence type="ECO:0000259" key="1">
    <source>
        <dbReference type="Pfam" id="PF03496"/>
    </source>
</evidence>
<gene>
    <name evidence="2" type="ORF">JKG61_10770</name>
</gene>
<sequence length="184" mass="21212">MKDELQKYVTQYLEKELREVTNSHRASMLNELDNFEKAIVYKYTEDGYESVNDNLRSGKKIPELGVHLVNTLKKLPDYKLLCYRTVKLNKSGIQKYQDALANETVITEKSFLSCSKSKAIALAFCQSPLFIILSKHGKDIEKIAKFGIDSGQNEKEILFKPNSKFRVLEIKQEKDRVTITLEEV</sequence>
<protein>
    <recommendedName>
        <fullName evidence="1">ADP ribosyltransferase domain-containing protein</fullName>
    </recommendedName>
</protein>
<dbReference type="PROSITE" id="PS51996">
    <property type="entry name" value="TR_MART"/>
    <property type="match status" value="1"/>
</dbReference>
<dbReference type="InterPro" id="IPR003540">
    <property type="entry name" value="ADP-ribosyltransferase"/>
</dbReference>
<dbReference type="Gene3D" id="3.90.176.10">
    <property type="entry name" value="Toxin ADP-ribosyltransferase, Chain A, domain 1"/>
    <property type="match status" value="1"/>
</dbReference>
<dbReference type="SUPFAM" id="SSF56399">
    <property type="entry name" value="ADP-ribosylation"/>
    <property type="match status" value="1"/>
</dbReference>
<organism evidence="2 3">
    <name type="scientific">Sphingobacterium faecale</name>
    <dbReference type="NCBI Taxonomy" id="2803775"/>
    <lineage>
        <taxon>Bacteria</taxon>
        <taxon>Pseudomonadati</taxon>
        <taxon>Bacteroidota</taxon>
        <taxon>Sphingobacteriia</taxon>
        <taxon>Sphingobacteriales</taxon>
        <taxon>Sphingobacteriaceae</taxon>
        <taxon>Sphingobacterium</taxon>
    </lineage>
</organism>
<comment type="caution">
    <text evidence="2">The sequence shown here is derived from an EMBL/GenBank/DDBJ whole genome shotgun (WGS) entry which is preliminary data.</text>
</comment>
<proteinExistence type="predicted"/>
<evidence type="ECO:0000313" key="2">
    <source>
        <dbReference type="EMBL" id="MBL1409235.1"/>
    </source>
</evidence>
<name>A0ABS1R3E2_9SPHI</name>
<dbReference type="Pfam" id="PF03496">
    <property type="entry name" value="ADPrib_exo_Tox"/>
    <property type="match status" value="1"/>
</dbReference>